<evidence type="ECO:0000313" key="1">
    <source>
        <dbReference type="EMBL" id="VNQ25294.1"/>
    </source>
</evidence>
<dbReference type="EMBL" id="CAATHS010000004">
    <property type="protein sequence ID" value="VNQ25294.1"/>
    <property type="molecule type" value="Genomic_DNA"/>
</dbReference>
<protein>
    <submittedName>
        <fullName evidence="1">Competence damage-inducible protein A</fullName>
    </submittedName>
</protein>
<proteinExistence type="predicted"/>
<organism evidence="1">
    <name type="scientific">Streptococcus pneumoniae</name>
    <dbReference type="NCBI Taxonomy" id="1313"/>
    <lineage>
        <taxon>Bacteria</taxon>
        <taxon>Bacillati</taxon>
        <taxon>Bacillota</taxon>
        <taxon>Bacilli</taxon>
        <taxon>Lactobacillales</taxon>
        <taxon>Streptococcaceae</taxon>
        <taxon>Streptococcus</taxon>
    </lineage>
</organism>
<reference evidence="1" key="1">
    <citation type="submission" date="2019-04" db="EMBL/GenBank/DDBJ databases">
        <authorList>
            <consortium name="Pathogen Informatics"/>
        </authorList>
    </citation>
    <scope>NUCLEOTIDE SEQUENCE</scope>
    <source>
        <strain evidence="1">GPSC199</strain>
    </source>
</reference>
<name>A0A4J2B3N0_STREE</name>
<gene>
    <name evidence="1" type="primary">cinA2</name>
    <name evidence="1" type="ORF">SAMEA3353537_01014</name>
</gene>
<accession>A0A4J2B3N0</accession>
<dbReference type="AlphaFoldDB" id="A0A4J2B3N0"/>
<sequence length="112" mass="12822">MKKFDNYIIEKPCDSNSDKLQKILIIENLVDDILQFPLRINQNHQCELVVCSAAISRFYRPGPKAHRNSFLAHHFPEQVLKHLSYFLLFISPVNGSTDSNNVSWSATLSSCN</sequence>